<dbReference type="FunFam" id="3.60.110.10:FF:000010">
    <property type="entry name" value="Carbon-nitrogen hydrolase"/>
    <property type="match status" value="1"/>
</dbReference>
<feature type="domain" description="CN hydrolase" evidence="2">
    <location>
        <begin position="62"/>
        <end position="328"/>
    </location>
</feature>
<dbReference type="PROSITE" id="PS50263">
    <property type="entry name" value="CN_HYDROLASE"/>
    <property type="match status" value="1"/>
</dbReference>
<gene>
    <name evidence="3" type="ORF">XTPLMG728_2528</name>
</gene>
<accession>A0A0K2ZX02</accession>
<dbReference type="InterPro" id="IPR003010">
    <property type="entry name" value="C-N_Hydrolase"/>
</dbReference>
<proteinExistence type="predicted"/>
<dbReference type="CDD" id="cd07573">
    <property type="entry name" value="CPA"/>
    <property type="match status" value="1"/>
</dbReference>
<keyword evidence="1 3" id="KW-0378">Hydrolase</keyword>
<dbReference type="Proteomes" id="UP000041247">
    <property type="component" value="Unassembled WGS sequence"/>
</dbReference>
<dbReference type="AlphaFoldDB" id="A0A0K2ZX02"/>
<name>A0A0K2ZX02_9XANT</name>
<dbReference type="InterPro" id="IPR036526">
    <property type="entry name" value="C-N_Hydrolase_sf"/>
</dbReference>
<dbReference type="Gene3D" id="3.60.110.10">
    <property type="entry name" value="Carbon-nitrogen hydrolase"/>
    <property type="match status" value="1"/>
</dbReference>
<dbReference type="GO" id="GO:0033388">
    <property type="term" value="P:putrescine biosynthetic process from arginine"/>
    <property type="evidence" value="ECO:0007669"/>
    <property type="project" value="TreeGrafter"/>
</dbReference>
<dbReference type="EMBL" id="CXOK01000081">
    <property type="protein sequence ID" value="CTP90331.1"/>
    <property type="molecule type" value="Genomic_DNA"/>
</dbReference>
<dbReference type="PANTHER" id="PTHR43674:SF2">
    <property type="entry name" value="BETA-UREIDOPROPIONASE"/>
    <property type="match status" value="1"/>
</dbReference>
<evidence type="ECO:0000256" key="1">
    <source>
        <dbReference type="ARBA" id="ARBA00022801"/>
    </source>
</evidence>
<dbReference type="Pfam" id="PF00795">
    <property type="entry name" value="CN_hydrolase"/>
    <property type="match status" value="1"/>
</dbReference>
<organism evidence="3 4">
    <name type="scientific">Xanthomonas graminis pv. poae</name>
    <dbReference type="NCBI Taxonomy" id="227946"/>
    <lineage>
        <taxon>Bacteria</taxon>
        <taxon>Pseudomonadati</taxon>
        <taxon>Pseudomonadota</taxon>
        <taxon>Gammaproteobacteria</taxon>
        <taxon>Lysobacterales</taxon>
        <taxon>Lysobacteraceae</taxon>
        <taxon>Xanthomonas</taxon>
        <taxon>Xanthomonas translucens group</taxon>
        <taxon>Xanthomonas graminis</taxon>
    </lineage>
</organism>
<sequence length="358" mass="39146">MAAERRNSNPSVELRQRTAFGAEPPEHGDAAPGSIHLPGTCRGAIRVTMRAFADHPSAMSRNTLSVALIQERNHGDAAANLAVIESRVAEAAAQGAQLVLLQELHNGAYFCQHESVDEFDLAEPIPGPSTEHLGALAKRHGVVLVGSLFERRAAGLYHNTAVVFEKDGRLLGKYRKMHIPDDPGFYEKFYFTPGDLGFTPIQTSVGRLGVLVCWDQWYPEAARLMALAGAELLLYPTAIGWDPSDEQAEQERQRDAWILSHRGHAVANGVPVLSCNRVGHEASPLAADGVVGAAGIQFWGNSHVLGPQGEFIAEAGAEPTVLVCDVDLQRSEHVRRIWPFLRDRRIDAYGDLLKRYID</sequence>
<protein>
    <submittedName>
        <fullName evidence="3">Carbon-nitrogen hydrolase family protein</fullName>
    </submittedName>
</protein>
<dbReference type="GO" id="GO:0050126">
    <property type="term" value="F:N-carbamoylputrescine amidase activity"/>
    <property type="evidence" value="ECO:0007669"/>
    <property type="project" value="TreeGrafter"/>
</dbReference>
<evidence type="ECO:0000313" key="4">
    <source>
        <dbReference type="Proteomes" id="UP000041247"/>
    </source>
</evidence>
<dbReference type="SUPFAM" id="SSF56317">
    <property type="entry name" value="Carbon-nitrogen hydrolase"/>
    <property type="match status" value="1"/>
</dbReference>
<dbReference type="PANTHER" id="PTHR43674">
    <property type="entry name" value="NITRILASE C965.09-RELATED"/>
    <property type="match status" value="1"/>
</dbReference>
<evidence type="ECO:0000313" key="3">
    <source>
        <dbReference type="EMBL" id="CTP90331.1"/>
    </source>
</evidence>
<evidence type="ECO:0000259" key="2">
    <source>
        <dbReference type="PROSITE" id="PS50263"/>
    </source>
</evidence>
<reference evidence="3 4" key="1">
    <citation type="submission" date="2015-07" db="EMBL/GenBank/DDBJ databases">
        <authorList>
            <person name="Noorani M."/>
        </authorList>
    </citation>
    <scope>NUCLEOTIDE SEQUENCE [LARGE SCALE GENOMIC DNA]</scope>
    <source>
        <strain evidence="3">LMG728</strain>
    </source>
</reference>
<dbReference type="InterPro" id="IPR050345">
    <property type="entry name" value="Aliph_Amidase/BUP"/>
</dbReference>